<dbReference type="EnsemblMetazoa" id="Aqu2.1.00310_001">
    <property type="protein sequence ID" value="Aqu2.1.00310_001"/>
    <property type="gene ID" value="Aqu2.1.00310"/>
</dbReference>
<accession>A0A1X7SE28</accession>
<protein>
    <submittedName>
        <fullName evidence="2">Uncharacterized protein</fullName>
    </submittedName>
</protein>
<evidence type="ECO:0000313" key="2">
    <source>
        <dbReference type="EnsemblMetazoa" id="Aqu2.1.00310_001"/>
    </source>
</evidence>
<proteinExistence type="predicted"/>
<dbReference type="AlphaFoldDB" id="A0A1X7SE28"/>
<evidence type="ECO:0000256" key="1">
    <source>
        <dbReference type="SAM" id="MobiDB-lite"/>
    </source>
</evidence>
<dbReference type="InParanoid" id="A0A1X7SE28"/>
<feature type="region of interest" description="Disordered" evidence="1">
    <location>
        <begin position="1"/>
        <end position="70"/>
    </location>
</feature>
<reference evidence="2" key="1">
    <citation type="submission" date="2017-05" db="UniProtKB">
        <authorList>
            <consortium name="EnsemblMetazoa"/>
        </authorList>
    </citation>
    <scope>IDENTIFICATION</scope>
</reference>
<feature type="compositionally biased region" description="Basic and acidic residues" evidence="1">
    <location>
        <begin position="1"/>
        <end position="10"/>
    </location>
</feature>
<name>A0A1X7SE28_AMPQE</name>
<organism evidence="2">
    <name type="scientific">Amphimedon queenslandica</name>
    <name type="common">Sponge</name>
    <dbReference type="NCBI Taxonomy" id="400682"/>
    <lineage>
        <taxon>Eukaryota</taxon>
        <taxon>Metazoa</taxon>
        <taxon>Porifera</taxon>
        <taxon>Demospongiae</taxon>
        <taxon>Heteroscleromorpha</taxon>
        <taxon>Haplosclerida</taxon>
        <taxon>Niphatidae</taxon>
        <taxon>Amphimedon</taxon>
    </lineage>
</organism>
<sequence length="70" mass="7473">MNRLGDDNGNKKSMVPPVAIVTKTPAPKTEAPSLAELQAKLKGSNDEREEEGDGETLTSLQHIGGCRGRQ</sequence>